<protein>
    <submittedName>
        <fullName evidence="1">25395_t:CDS:1</fullName>
    </submittedName>
</protein>
<comment type="caution">
    <text evidence="1">The sequence shown here is derived from an EMBL/GenBank/DDBJ whole genome shotgun (WGS) entry which is preliminary data.</text>
</comment>
<dbReference type="EMBL" id="CAJVQB010103896">
    <property type="protein sequence ID" value="CAG8851019.1"/>
    <property type="molecule type" value="Genomic_DNA"/>
</dbReference>
<reference evidence="1 2" key="1">
    <citation type="submission" date="2021-06" db="EMBL/GenBank/DDBJ databases">
        <authorList>
            <person name="Kallberg Y."/>
            <person name="Tangrot J."/>
            <person name="Rosling A."/>
        </authorList>
    </citation>
    <scope>NUCLEOTIDE SEQUENCE [LARGE SCALE GENOMIC DNA]</scope>
    <source>
        <strain evidence="1 2">120-4 pot B 10/14</strain>
    </source>
</reference>
<evidence type="ECO:0000313" key="1">
    <source>
        <dbReference type="EMBL" id="CAG8851019.1"/>
    </source>
</evidence>
<feature type="non-terminal residue" evidence="1">
    <location>
        <position position="44"/>
    </location>
</feature>
<feature type="non-terminal residue" evidence="1">
    <location>
        <position position="1"/>
    </location>
</feature>
<gene>
    <name evidence="1" type="ORF">GMARGA_LOCUS40515</name>
</gene>
<sequence>YTNSEISGDTNNSESTLKETWKQLLVSKITQLEAQVLNHQQLKD</sequence>
<keyword evidence="2" id="KW-1185">Reference proteome</keyword>
<organism evidence="1 2">
    <name type="scientific">Gigaspora margarita</name>
    <dbReference type="NCBI Taxonomy" id="4874"/>
    <lineage>
        <taxon>Eukaryota</taxon>
        <taxon>Fungi</taxon>
        <taxon>Fungi incertae sedis</taxon>
        <taxon>Mucoromycota</taxon>
        <taxon>Glomeromycotina</taxon>
        <taxon>Glomeromycetes</taxon>
        <taxon>Diversisporales</taxon>
        <taxon>Gigasporaceae</taxon>
        <taxon>Gigaspora</taxon>
    </lineage>
</organism>
<name>A0ABN7XBJ3_GIGMA</name>
<accession>A0ABN7XBJ3</accession>
<dbReference type="Proteomes" id="UP000789901">
    <property type="component" value="Unassembled WGS sequence"/>
</dbReference>
<proteinExistence type="predicted"/>
<evidence type="ECO:0000313" key="2">
    <source>
        <dbReference type="Proteomes" id="UP000789901"/>
    </source>
</evidence>